<evidence type="ECO:0000259" key="11">
    <source>
        <dbReference type="Pfam" id="PF16187"/>
    </source>
</evidence>
<dbReference type="GO" id="GO:0046872">
    <property type="term" value="F:metal ion binding"/>
    <property type="evidence" value="ECO:0007669"/>
    <property type="project" value="UniProtKB-KW"/>
</dbReference>
<evidence type="ECO:0000259" key="9">
    <source>
        <dbReference type="Pfam" id="PF00675"/>
    </source>
</evidence>
<gene>
    <name evidence="13" type="ORF">BSTOLATCC_MIC23383</name>
</gene>
<dbReference type="PANTHER" id="PTHR43690">
    <property type="entry name" value="NARDILYSIN"/>
    <property type="match status" value="1"/>
</dbReference>
<dbReference type="GO" id="GO:0004222">
    <property type="term" value="F:metalloendopeptidase activity"/>
    <property type="evidence" value="ECO:0007669"/>
    <property type="project" value="InterPro"/>
</dbReference>
<accession>A0AAU9IXB0</accession>
<evidence type="ECO:0000313" key="13">
    <source>
        <dbReference type="EMBL" id="CAG9319174.1"/>
    </source>
</evidence>
<evidence type="ECO:0000256" key="5">
    <source>
        <dbReference type="ARBA" id="ARBA00022801"/>
    </source>
</evidence>
<dbReference type="Pfam" id="PF22456">
    <property type="entry name" value="PqqF-like_C_4"/>
    <property type="match status" value="1"/>
</dbReference>
<feature type="domain" description="Peptidase M16 middle/third" evidence="11">
    <location>
        <begin position="366"/>
        <end position="653"/>
    </location>
</feature>
<dbReference type="FunFam" id="3.30.830.10:FF:000012">
    <property type="entry name" value="Protease 3"/>
    <property type="match status" value="1"/>
</dbReference>
<evidence type="ECO:0000256" key="6">
    <source>
        <dbReference type="ARBA" id="ARBA00022833"/>
    </source>
</evidence>
<dbReference type="FunFam" id="3.30.830.10:FF:000005">
    <property type="entry name" value="nardilysin isoform X1"/>
    <property type="match status" value="1"/>
</dbReference>
<dbReference type="Pfam" id="PF05193">
    <property type="entry name" value="Peptidase_M16_C"/>
    <property type="match status" value="1"/>
</dbReference>
<organism evidence="13 14">
    <name type="scientific">Blepharisma stoltei</name>
    <dbReference type="NCBI Taxonomy" id="1481888"/>
    <lineage>
        <taxon>Eukaryota</taxon>
        <taxon>Sar</taxon>
        <taxon>Alveolata</taxon>
        <taxon>Ciliophora</taxon>
        <taxon>Postciliodesmatophora</taxon>
        <taxon>Heterotrichea</taxon>
        <taxon>Heterotrichida</taxon>
        <taxon>Blepharismidae</taxon>
        <taxon>Blepharisma</taxon>
    </lineage>
</organism>
<keyword evidence="14" id="KW-1185">Reference proteome</keyword>
<evidence type="ECO:0008006" key="15">
    <source>
        <dbReference type="Google" id="ProtNLM"/>
    </source>
</evidence>
<dbReference type="InterPro" id="IPR011249">
    <property type="entry name" value="Metalloenz_LuxS/M16"/>
</dbReference>
<dbReference type="GO" id="GO:0005737">
    <property type="term" value="C:cytoplasm"/>
    <property type="evidence" value="ECO:0007669"/>
    <property type="project" value="UniProtKB-ARBA"/>
</dbReference>
<name>A0AAU9IXB0_9CILI</name>
<dbReference type="InterPro" id="IPR011765">
    <property type="entry name" value="Pept_M16_N"/>
</dbReference>
<keyword evidence="3" id="KW-0645">Protease</keyword>
<evidence type="ECO:0000256" key="8">
    <source>
        <dbReference type="RuleBase" id="RU004447"/>
    </source>
</evidence>
<dbReference type="SUPFAM" id="SSF63411">
    <property type="entry name" value="LuxS/MPP-like metallohydrolase"/>
    <property type="match status" value="4"/>
</dbReference>
<dbReference type="Proteomes" id="UP001162131">
    <property type="component" value="Unassembled WGS sequence"/>
</dbReference>
<evidence type="ECO:0000256" key="3">
    <source>
        <dbReference type="ARBA" id="ARBA00022670"/>
    </source>
</evidence>
<evidence type="ECO:0000313" key="14">
    <source>
        <dbReference type="Proteomes" id="UP001162131"/>
    </source>
</evidence>
<dbReference type="Pfam" id="PF00675">
    <property type="entry name" value="Peptidase_M16"/>
    <property type="match status" value="1"/>
</dbReference>
<evidence type="ECO:0000259" key="12">
    <source>
        <dbReference type="Pfam" id="PF22456"/>
    </source>
</evidence>
<keyword evidence="5" id="KW-0378">Hydrolase</keyword>
<evidence type="ECO:0000259" key="10">
    <source>
        <dbReference type="Pfam" id="PF05193"/>
    </source>
</evidence>
<evidence type="ECO:0000256" key="2">
    <source>
        <dbReference type="ARBA" id="ARBA00007261"/>
    </source>
</evidence>
<dbReference type="Pfam" id="PF16187">
    <property type="entry name" value="Peptidase_M16_M"/>
    <property type="match status" value="1"/>
</dbReference>
<evidence type="ECO:0000256" key="1">
    <source>
        <dbReference type="ARBA" id="ARBA00001947"/>
    </source>
</evidence>
<dbReference type="InterPro" id="IPR050626">
    <property type="entry name" value="Peptidase_M16"/>
</dbReference>
<proteinExistence type="inferred from homology"/>
<dbReference type="InterPro" id="IPR007863">
    <property type="entry name" value="Peptidase_M16_C"/>
</dbReference>
<dbReference type="AlphaFoldDB" id="A0AAU9IXB0"/>
<dbReference type="InterPro" id="IPR001431">
    <property type="entry name" value="Pept_M16_Zn_BS"/>
</dbReference>
<keyword evidence="6" id="KW-0862">Zinc</keyword>
<comment type="caution">
    <text evidence="13">The sequence shown here is derived from an EMBL/GenBank/DDBJ whole genome shotgun (WGS) entry which is preliminary data.</text>
</comment>
<dbReference type="EMBL" id="CAJZBQ010000022">
    <property type="protein sequence ID" value="CAG9319174.1"/>
    <property type="molecule type" value="Genomic_DNA"/>
</dbReference>
<keyword evidence="7" id="KW-0482">Metalloprotease</keyword>
<feature type="domain" description="Coenzyme PQQ synthesis protein F-like C-terminal lobe" evidence="12">
    <location>
        <begin position="770"/>
        <end position="867"/>
    </location>
</feature>
<feature type="domain" description="Peptidase M16 N-terminal" evidence="9">
    <location>
        <begin position="25"/>
        <end position="156"/>
    </location>
</feature>
<keyword evidence="4" id="KW-0479">Metal-binding</keyword>
<evidence type="ECO:0000256" key="4">
    <source>
        <dbReference type="ARBA" id="ARBA00022723"/>
    </source>
</evidence>
<dbReference type="PANTHER" id="PTHR43690:SF18">
    <property type="entry name" value="INSULIN-DEGRADING ENZYME-RELATED"/>
    <property type="match status" value="1"/>
</dbReference>
<comment type="cofactor">
    <cofactor evidence="1">
        <name>Zn(2+)</name>
        <dbReference type="ChEBI" id="CHEBI:29105"/>
    </cofactor>
</comment>
<sequence>MSIEKSPNDSRDYHYFELPNKMKCLVISDPDTDMAAASVDVNVGSQSDPKSTQGLAHFLEHMLFLGTEKYPVENYYSSFLSENAGSDNAYTGTEDTNFHFKVSVDKLEQALEIFAQFFIGPLFTKDAVDRELKAVDSEHSKNLKNDMWRLWQLSRNFALEWHSFNHFATGNMETLNKPDIYDQVREFYNTKYSSNIMGIVLYGKENIQTLENWVRQSFTAVVDKNLVPEVDMRMPYDETVSGILVKVVPVQDVKHIRFFWSWPPTIIHYKSKPGNYIAHLIGHEGKNSLLSFLKAEGLAQELSASGTGQQYSNLSILVVNVELTDKGLENYERVIEITHAYIAMLKEKGVQEWIYEEIKALAQADFNFKSKSDPLSYCEYLSWRLHRYPHEKIISGSDLIEEFNPDLLRSFIDLLTPQNLQVYLISKKFDESQMQTERWYGTKYSVEKFSSDLQTKMTNFQVSHPKFVLDLPVRNDFIPTVFDVLPLSDKPLPLRILDNEKNTVWHKQDDTFKVDKVCSQLMIYCNDAGFQDSPYFYLLAKIWRKIFWDKFREENYLAEQGGLKLSLHLEHYGLKLSLSGYSQKYDKFFETVLERLATVVIDNDDKELFQSHWTHINDSLNNHFLSAPTNQAMKLCIDLMLLKGHFSELDQLKALQNVTFEDLLWFHSKWLKTVRFEWFVMGNFSQERTISMVESCTRVFEQAKNCCYIRKDDYPRLQVIEIPKTPFETSVSSLVYPVYLLDQTNNNSISVSLWQLDAETLKSQAILSVLDTFIKEPCYDTLRTKEQLGYIVSSFIRKLRGVLHFNIIVQSSVAAPFFLTNRISNFINEIRKELKEISDEKFNTNRESTIKSLTKKDMSIFEQYRRFILEVDSGAYLFGRREDIEAELRKVTKEEFQRCFEELFFDGARRLDVEVICEGMRESQESVTKNREVIKTPSQFKRRVRSLPQVYIRD</sequence>
<dbReference type="GO" id="GO:0006508">
    <property type="term" value="P:proteolysis"/>
    <property type="evidence" value="ECO:0007669"/>
    <property type="project" value="UniProtKB-KW"/>
</dbReference>
<dbReference type="InterPro" id="IPR054734">
    <property type="entry name" value="PqqF-like_C_4"/>
</dbReference>
<dbReference type="Gene3D" id="3.30.830.10">
    <property type="entry name" value="Metalloenzyme, LuxS/M16 peptidase-like"/>
    <property type="match status" value="4"/>
</dbReference>
<protein>
    <recommendedName>
        <fullName evidence="15">Insulin-degrading enzyme</fullName>
    </recommendedName>
</protein>
<reference evidence="13" key="1">
    <citation type="submission" date="2021-09" db="EMBL/GenBank/DDBJ databases">
        <authorList>
            <consortium name="AG Swart"/>
            <person name="Singh M."/>
            <person name="Singh A."/>
            <person name="Seah K."/>
            <person name="Emmerich C."/>
        </authorList>
    </citation>
    <scope>NUCLEOTIDE SEQUENCE</scope>
    <source>
        <strain evidence="13">ATCC30299</strain>
    </source>
</reference>
<evidence type="ECO:0000256" key="7">
    <source>
        <dbReference type="ARBA" id="ARBA00023049"/>
    </source>
</evidence>
<dbReference type="InterPro" id="IPR032632">
    <property type="entry name" value="Peptidase_M16_M"/>
</dbReference>
<dbReference type="PROSITE" id="PS00143">
    <property type="entry name" value="INSULINASE"/>
    <property type="match status" value="1"/>
</dbReference>
<feature type="domain" description="Peptidase M16 C-terminal" evidence="10">
    <location>
        <begin position="181"/>
        <end position="360"/>
    </location>
</feature>
<comment type="similarity">
    <text evidence="2 8">Belongs to the peptidase M16 family.</text>
</comment>